<proteinExistence type="predicted"/>
<sequence>MDATGLRTSVTTQVARMVDYETEFWVIADGMGLDRARAGCLLDTAVSWIGSGRGATCDPYALALSWIHRG</sequence>
<accession>A0A2S6GQM5</accession>
<name>A0A2S6GQM5_9PSEU</name>
<comment type="caution">
    <text evidence="1">The sequence shown here is derived from an EMBL/GenBank/DDBJ whole genome shotgun (WGS) entry which is preliminary data.</text>
</comment>
<keyword evidence="2" id="KW-1185">Reference proteome</keyword>
<reference evidence="1 2" key="1">
    <citation type="submission" date="2018-02" db="EMBL/GenBank/DDBJ databases">
        <title>Genomic Encyclopedia of Archaeal and Bacterial Type Strains, Phase II (KMG-II): from individual species to whole genera.</title>
        <authorList>
            <person name="Goeker M."/>
        </authorList>
    </citation>
    <scope>NUCLEOTIDE SEQUENCE [LARGE SCALE GENOMIC DNA]</scope>
    <source>
        <strain evidence="1 2">YU 961-1</strain>
    </source>
</reference>
<protein>
    <submittedName>
        <fullName evidence="1">Uncharacterized protein</fullName>
    </submittedName>
</protein>
<gene>
    <name evidence="1" type="ORF">CLV40_107163</name>
</gene>
<evidence type="ECO:0000313" key="1">
    <source>
        <dbReference type="EMBL" id="PPK67499.1"/>
    </source>
</evidence>
<dbReference type="AlphaFoldDB" id="A0A2S6GQM5"/>
<dbReference type="EMBL" id="PTIX01000007">
    <property type="protein sequence ID" value="PPK67499.1"/>
    <property type="molecule type" value="Genomic_DNA"/>
</dbReference>
<organism evidence="1 2">
    <name type="scientific">Actinokineospora auranticolor</name>
    <dbReference type="NCBI Taxonomy" id="155976"/>
    <lineage>
        <taxon>Bacteria</taxon>
        <taxon>Bacillati</taxon>
        <taxon>Actinomycetota</taxon>
        <taxon>Actinomycetes</taxon>
        <taxon>Pseudonocardiales</taxon>
        <taxon>Pseudonocardiaceae</taxon>
        <taxon>Actinokineospora</taxon>
    </lineage>
</organism>
<evidence type="ECO:0000313" key="2">
    <source>
        <dbReference type="Proteomes" id="UP000239203"/>
    </source>
</evidence>
<dbReference type="OrthoDB" id="3697925at2"/>
<dbReference type="Proteomes" id="UP000239203">
    <property type="component" value="Unassembled WGS sequence"/>
</dbReference>
<dbReference type="RefSeq" id="WP_104479608.1">
    <property type="nucleotide sequence ID" value="NZ_CP154825.1"/>
</dbReference>